<dbReference type="InterPro" id="IPR027623">
    <property type="entry name" value="AmmeMemoSam_A"/>
</dbReference>
<dbReference type="SUPFAM" id="SSF143447">
    <property type="entry name" value="AMMECR1-like"/>
    <property type="match status" value="1"/>
</dbReference>
<proteinExistence type="inferred from homology"/>
<dbReference type="HAMAP" id="MF_00645">
    <property type="entry name" value="AMMECR1"/>
    <property type="match status" value="1"/>
</dbReference>
<reference evidence="2 3" key="1">
    <citation type="journal article" date="2011" name="Stand. Genomic Sci.">
        <title>Genome sequence of the moderately thermophilic halophile Flexistipes sinusarabici strain (MAS10).</title>
        <authorList>
            <person name="Lapidus A."/>
            <person name="Chertkov O."/>
            <person name="Nolan M."/>
            <person name="Lucas S."/>
            <person name="Hammon N."/>
            <person name="Deshpande S."/>
            <person name="Cheng J.F."/>
            <person name="Tapia R."/>
            <person name="Han C."/>
            <person name="Goodwin L."/>
            <person name="Pitluck S."/>
            <person name="Liolios K."/>
            <person name="Pagani I."/>
            <person name="Ivanova N."/>
            <person name="Huntemann M."/>
            <person name="Mavromatis K."/>
            <person name="Mikhailova N."/>
            <person name="Pati A."/>
            <person name="Chen A."/>
            <person name="Palaniappan K."/>
            <person name="Land M."/>
            <person name="Hauser L."/>
            <person name="Brambilla E.M."/>
            <person name="Rohde M."/>
            <person name="Abt B."/>
            <person name="Spring S."/>
            <person name="Goker M."/>
            <person name="Bristow J."/>
            <person name="Eisen J.A."/>
            <person name="Markowitz V."/>
            <person name="Hugenholtz P."/>
            <person name="Kyrpides N.C."/>
            <person name="Klenk H.P."/>
            <person name="Woyke T."/>
        </authorList>
    </citation>
    <scope>NUCLEOTIDE SEQUENCE [LARGE SCALE GENOMIC DNA]</scope>
    <source>
        <strain evidence="3">DSM 4947 / MAS 10</strain>
    </source>
</reference>
<dbReference type="EMBL" id="CP002858">
    <property type="protein sequence ID" value="AEI15698.1"/>
    <property type="molecule type" value="Genomic_DNA"/>
</dbReference>
<name>F8E562_FLESM</name>
<dbReference type="PANTHER" id="PTHR13016">
    <property type="entry name" value="AMMECR1 HOMOLOG"/>
    <property type="match status" value="1"/>
</dbReference>
<evidence type="ECO:0000259" key="1">
    <source>
        <dbReference type="PROSITE" id="PS51112"/>
    </source>
</evidence>
<dbReference type="Proteomes" id="UP000006621">
    <property type="component" value="Chromosome"/>
</dbReference>
<dbReference type="NCBIfam" id="TIGR00296">
    <property type="entry name" value="TIGR00296 family protein"/>
    <property type="match status" value="1"/>
</dbReference>
<dbReference type="InterPro" id="IPR002733">
    <property type="entry name" value="AMMECR1_domain"/>
</dbReference>
<dbReference type="AlphaFoldDB" id="F8E562"/>
<organism evidence="2 3">
    <name type="scientific">Flexistipes sinusarabici (strain ATCC 49648 / DSM 4947 / MAS 10)</name>
    <dbReference type="NCBI Taxonomy" id="717231"/>
    <lineage>
        <taxon>Bacteria</taxon>
        <taxon>Pseudomonadati</taxon>
        <taxon>Deferribacterota</taxon>
        <taxon>Deferribacteres</taxon>
        <taxon>Deferribacterales</taxon>
        <taxon>Flexistipitaceae</taxon>
        <taxon>Flexistipes</taxon>
    </lineage>
</organism>
<protein>
    <submittedName>
        <fullName evidence="2">AMMECR1-domain protein</fullName>
    </submittedName>
</protein>
<sequence>MGFKLSENACKFLVRTARKAIGSKFDENKLITNKQDIPEELDFNSGCFVTLHKNGKLRGCIGNFREDKNIVENVAEMAVQSAFNDMRFPPLTKDELSHVEIEISVLSPMVPVNSFDEIKIGRDGLYISKGIFSGVLLPQVASEYGWNVEEFLKNTCRKAGLPADAYKAADTKVYRFEAFVFSEQDLKE</sequence>
<dbReference type="Gene3D" id="3.30.700.20">
    <property type="entry name" value="Hypothetical protein ph0010, domain 1"/>
    <property type="match status" value="1"/>
</dbReference>
<dbReference type="InterPro" id="IPR027485">
    <property type="entry name" value="AMMECR1_N"/>
</dbReference>
<dbReference type="RefSeq" id="WP_013887148.1">
    <property type="nucleotide sequence ID" value="NC_015672.1"/>
</dbReference>
<dbReference type="OrthoDB" id="9782820at2"/>
<accession>F8E562</accession>
<dbReference type="STRING" id="717231.Flexsi_2071"/>
<dbReference type="InterPro" id="IPR036071">
    <property type="entry name" value="AMMECR1_dom_sf"/>
</dbReference>
<dbReference type="InterPro" id="IPR023473">
    <property type="entry name" value="AMMECR1"/>
</dbReference>
<dbReference type="eggNOG" id="COG2078">
    <property type="taxonomic scope" value="Bacteria"/>
</dbReference>
<dbReference type="Gene3D" id="3.30.1490.150">
    <property type="entry name" value="Hypothetical protein ph0010, domain 2"/>
    <property type="match status" value="1"/>
</dbReference>
<gene>
    <name evidence="2" type="ordered locus">Flexsi_2071</name>
</gene>
<dbReference type="KEGG" id="fsi:Flexsi_2071"/>
<dbReference type="HOGENOM" id="CLU_095686_1_1_0"/>
<reference evidence="3" key="2">
    <citation type="submission" date="2011-06" db="EMBL/GenBank/DDBJ databases">
        <title>The complete genome of Flexistipes sinusarabici DSM 4947.</title>
        <authorList>
            <person name="Lucas S."/>
            <person name="Han J."/>
            <person name="Lapidus A."/>
            <person name="Bruce D."/>
            <person name="Goodwin L."/>
            <person name="Pitluck S."/>
            <person name="Peters L."/>
            <person name="Kyrpides N."/>
            <person name="Mavromatis K."/>
            <person name="Ivanova N."/>
            <person name="Mikhailova N."/>
            <person name="Chertkov O."/>
            <person name="Detter J.C."/>
            <person name="Tapia R."/>
            <person name="Han C."/>
            <person name="Land M."/>
            <person name="Hauser L."/>
            <person name="Markowitz V."/>
            <person name="Cheng J.-F."/>
            <person name="Hugenholtz P."/>
            <person name="Woyke T."/>
            <person name="Wu D."/>
            <person name="Spring S."/>
            <person name="Schroeder M."/>
            <person name="Brambilla E."/>
            <person name="Klenk H.-P."/>
            <person name="Eisen J.A."/>
        </authorList>
    </citation>
    <scope>NUCLEOTIDE SEQUENCE [LARGE SCALE GENOMIC DNA]</scope>
    <source>
        <strain evidence="3">DSM 4947 / MAS 10</strain>
    </source>
</reference>
<dbReference type="Pfam" id="PF01871">
    <property type="entry name" value="AMMECR1"/>
    <property type="match status" value="1"/>
</dbReference>
<keyword evidence="3" id="KW-1185">Reference proteome</keyword>
<evidence type="ECO:0000313" key="2">
    <source>
        <dbReference type="EMBL" id="AEI15698.1"/>
    </source>
</evidence>
<evidence type="ECO:0000313" key="3">
    <source>
        <dbReference type="Proteomes" id="UP000006621"/>
    </source>
</evidence>
<dbReference type="PROSITE" id="PS51112">
    <property type="entry name" value="AMMECR1"/>
    <property type="match status" value="1"/>
</dbReference>
<feature type="domain" description="AMMECR1" evidence="1">
    <location>
        <begin position="8"/>
        <end position="188"/>
    </location>
</feature>
<dbReference type="PANTHER" id="PTHR13016:SF0">
    <property type="entry name" value="AMME SYNDROME CANDIDATE GENE 1 PROTEIN"/>
    <property type="match status" value="1"/>
</dbReference>
<dbReference type="InterPro" id="IPR023472">
    <property type="entry name" value="Uncharacterised_MJ0810"/>
</dbReference>
<dbReference type="NCBIfam" id="TIGR04335">
    <property type="entry name" value="AmmeMemoSam_A"/>
    <property type="match status" value="1"/>
</dbReference>